<dbReference type="Proteomes" id="UP000638849">
    <property type="component" value="Unassembled WGS sequence"/>
</dbReference>
<sequence length="138" mass="14572">MDAELTALAVSGATTLVQLMAGDAWAMARDRVRALFGRDRPGQTQTADAELEEARAAVVVAANSDDRAALAEIESRWRARLLLLLREDPAAEAELRALLATVGHSSEQGTTVHNTVSGGDIRGPVIQAGTIEGDLHFG</sequence>
<evidence type="ECO:0000313" key="1">
    <source>
        <dbReference type="EMBL" id="MBI0314360.1"/>
    </source>
</evidence>
<evidence type="ECO:0000313" key="2">
    <source>
        <dbReference type="Proteomes" id="UP000638849"/>
    </source>
</evidence>
<proteinExistence type="predicted"/>
<reference evidence="1 2" key="1">
    <citation type="submission" date="2020-12" db="EMBL/GenBank/DDBJ databases">
        <authorList>
            <person name="Kusuma A.B."/>
            <person name="Nouioui I."/>
            <person name="Goodfellow M."/>
        </authorList>
    </citation>
    <scope>NUCLEOTIDE SEQUENCE [LARGE SCALE GENOMIC DNA]</scope>
    <source>
        <strain evidence="1 2">DSM 41764</strain>
    </source>
</reference>
<dbReference type="RefSeq" id="WP_198277434.1">
    <property type="nucleotide sequence ID" value="NZ_BAAAIF010000026.1"/>
</dbReference>
<organism evidence="1 2">
    <name type="scientific">Streptomyces javensis</name>
    <dbReference type="NCBI Taxonomy" id="114698"/>
    <lineage>
        <taxon>Bacteria</taxon>
        <taxon>Bacillati</taxon>
        <taxon>Actinomycetota</taxon>
        <taxon>Actinomycetes</taxon>
        <taxon>Kitasatosporales</taxon>
        <taxon>Streptomycetaceae</taxon>
        <taxon>Streptomyces</taxon>
        <taxon>Streptomyces violaceusniger group</taxon>
    </lineage>
</organism>
<accession>A0ABS0RAB9</accession>
<comment type="caution">
    <text evidence="1">The sequence shown here is derived from an EMBL/GenBank/DDBJ whole genome shotgun (WGS) entry which is preliminary data.</text>
</comment>
<gene>
    <name evidence="1" type="ORF">JBF12_15455</name>
</gene>
<name>A0ABS0RAB9_9ACTN</name>
<dbReference type="EMBL" id="JAEEAQ010000123">
    <property type="protein sequence ID" value="MBI0314360.1"/>
    <property type="molecule type" value="Genomic_DNA"/>
</dbReference>
<evidence type="ECO:0008006" key="3">
    <source>
        <dbReference type="Google" id="ProtNLM"/>
    </source>
</evidence>
<keyword evidence="2" id="KW-1185">Reference proteome</keyword>
<protein>
    <recommendedName>
        <fullName evidence="3">CchlP</fullName>
    </recommendedName>
</protein>